<proteinExistence type="predicted"/>
<keyword evidence="1" id="KW-0732">Signal</keyword>
<dbReference type="KEGG" id="tee:Tel_10820"/>
<accession>A0A0S2TEK6</accession>
<evidence type="ECO:0008006" key="4">
    <source>
        <dbReference type="Google" id="ProtNLM"/>
    </source>
</evidence>
<evidence type="ECO:0000313" key="3">
    <source>
        <dbReference type="Proteomes" id="UP000055136"/>
    </source>
</evidence>
<dbReference type="SUPFAM" id="SSF56925">
    <property type="entry name" value="OMPA-like"/>
    <property type="match status" value="1"/>
</dbReference>
<sequence>MKNTAAVICFLTTVIPGLSMAQLGYGPVEGDRELSVAGTGSSESDFDNGSFGITGDMGWYFRDNMVAGVRQSINYASIEGASLNDDFWNGSTRGYLNYQFGSSQWRPFVGGSLGMIYGDGVNNSGFAGVELGLKYYVLAKTYILARLDYQWFFDDSDDIDDTFDDGAWQNTVGIGFNF</sequence>
<dbReference type="InterPro" id="IPR011250">
    <property type="entry name" value="OMP/PagP_B-barrel"/>
</dbReference>
<gene>
    <name evidence="2" type="ORF">Tel_10820</name>
</gene>
<dbReference type="Proteomes" id="UP000055136">
    <property type="component" value="Chromosome"/>
</dbReference>
<dbReference type="STRING" id="1748243.Tel_10820"/>
<dbReference type="Gene3D" id="2.40.160.20">
    <property type="match status" value="1"/>
</dbReference>
<organism evidence="2 3">
    <name type="scientific">Candidatus Tenderia electrophaga</name>
    <dbReference type="NCBI Taxonomy" id="1748243"/>
    <lineage>
        <taxon>Bacteria</taxon>
        <taxon>Pseudomonadati</taxon>
        <taxon>Pseudomonadota</taxon>
        <taxon>Gammaproteobacteria</taxon>
        <taxon>Candidatus Tenderiales</taxon>
        <taxon>Candidatus Tenderiaceae</taxon>
        <taxon>Candidatus Tenderia</taxon>
    </lineage>
</organism>
<dbReference type="EMBL" id="CP013099">
    <property type="protein sequence ID" value="ALP53584.1"/>
    <property type="molecule type" value="Genomic_DNA"/>
</dbReference>
<evidence type="ECO:0000313" key="2">
    <source>
        <dbReference type="EMBL" id="ALP53584.1"/>
    </source>
</evidence>
<protein>
    <recommendedName>
        <fullName evidence="4">Outer membrane protein beta-barrel domain-containing protein</fullName>
    </recommendedName>
</protein>
<keyword evidence="3" id="KW-1185">Reference proteome</keyword>
<feature type="chain" id="PRO_5006604959" description="Outer membrane protein beta-barrel domain-containing protein" evidence="1">
    <location>
        <begin position="22"/>
        <end position="178"/>
    </location>
</feature>
<feature type="signal peptide" evidence="1">
    <location>
        <begin position="1"/>
        <end position="21"/>
    </location>
</feature>
<reference evidence="2" key="1">
    <citation type="submission" date="2015-10" db="EMBL/GenBank/DDBJ databases">
        <title>Description of Candidatus Tenderia electrophaga gen. nov, sp. nov., an Uncultivated Electroautotroph from a Biocathode Enrichment.</title>
        <authorList>
            <person name="Eddie B.J."/>
            <person name="Malanoski A.P."/>
            <person name="Wang Z."/>
            <person name="Hall R.J."/>
            <person name="Oh S.D."/>
            <person name="Heiner C."/>
            <person name="Lin B."/>
            <person name="Strycharz-Glaven S.M."/>
        </authorList>
    </citation>
    <scope>NUCLEOTIDE SEQUENCE [LARGE SCALE GENOMIC DNA]</scope>
    <source>
        <strain evidence="2">NRL1</strain>
    </source>
</reference>
<name>A0A0S2TEK6_9GAMM</name>
<evidence type="ECO:0000256" key="1">
    <source>
        <dbReference type="SAM" id="SignalP"/>
    </source>
</evidence>
<dbReference type="AlphaFoldDB" id="A0A0S2TEK6"/>